<evidence type="ECO:0000313" key="3">
    <source>
        <dbReference type="EMBL" id="AVM00691.1"/>
    </source>
</evidence>
<dbReference type="AlphaFoldDB" id="A0A2S0KGE2"/>
<accession>A0A2S0KGE2</accession>
<keyword evidence="2" id="KW-0812">Transmembrane</keyword>
<keyword evidence="1" id="KW-0175">Coiled coil</keyword>
<evidence type="ECO:0000256" key="1">
    <source>
        <dbReference type="SAM" id="Coils"/>
    </source>
</evidence>
<sequence>MGERDDGAAVVGLVVLVLGVVVAIAVPKPVWITFAIILVAAGSVVVGTLVRKDFTQRRELRVAAERAISEEQVQLVKARRRDRLGSENLERLEAAHEAADRVAASEAAAEGWLGEVDFADDLRTIADHFEKSTALRKTATDLTALADPGPDDRRIVGDARIAAERLDYAANRLADLMIRCADEADLIDDSLRRQREAAENERRRAELHGDLSAMLYGAENTPDEGAAEYGAERVLARVAAYREIVEEIARVRDTETGP</sequence>
<gene>
    <name evidence="3" type="ORF">C6V83_10825</name>
</gene>
<dbReference type="KEGG" id="git:C6V83_10825"/>
<name>A0A2S0KGE2_9ACTN</name>
<evidence type="ECO:0000256" key="2">
    <source>
        <dbReference type="SAM" id="Phobius"/>
    </source>
</evidence>
<dbReference type="EMBL" id="CP027433">
    <property type="protein sequence ID" value="AVM00691.1"/>
    <property type="molecule type" value="Genomic_DNA"/>
</dbReference>
<organism evidence="3 4">
    <name type="scientific">Gordonia iterans</name>
    <dbReference type="NCBI Taxonomy" id="1004901"/>
    <lineage>
        <taxon>Bacteria</taxon>
        <taxon>Bacillati</taxon>
        <taxon>Actinomycetota</taxon>
        <taxon>Actinomycetes</taxon>
        <taxon>Mycobacteriales</taxon>
        <taxon>Gordoniaceae</taxon>
        <taxon>Gordonia</taxon>
    </lineage>
</organism>
<keyword evidence="4" id="KW-1185">Reference proteome</keyword>
<feature type="transmembrane region" description="Helical" evidence="2">
    <location>
        <begin position="31"/>
        <end position="50"/>
    </location>
</feature>
<feature type="coiled-coil region" evidence="1">
    <location>
        <begin position="181"/>
        <end position="208"/>
    </location>
</feature>
<reference evidence="3 4" key="1">
    <citation type="submission" date="2018-03" db="EMBL/GenBank/DDBJ databases">
        <title>Characteristics and genome of n-alkane degrading marine bacteria Gordonia iterans isolated from crude oil contaminated in Tae-an, South Korea.</title>
        <authorList>
            <person name="Lee S.-S."/>
            <person name="Kim H."/>
        </authorList>
    </citation>
    <scope>NUCLEOTIDE SEQUENCE [LARGE SCALE GENOMIC DNA]</scope>
    <source>
        <strain evidence="3 4">Co17</strain>
    </source>
</reference>
<dbReference type="OrthoDB" id="4379311at2"/>
<feature type="transmembrane region" description="Helical" evidence="2">
    <location>
        <begin position="7"/>
        <end position="25"/>
    </location>
</feature>
<dbReference type="Proteomes" id="UP000239814">
    <property type="component" value="Chromosome"/>
</dbReference>
<proteinExistence type="predicted"/>
<protein>
    <submittedName>
        <fullName evidence="3">Uncharacterized protein</fullName>
    </submittedName>
</protein>
<keyword evidence="2" id="KW-0472">Membrane</keyword>
<keyword evidence="2" id="KW-1133">Transmembrane helix</keyword>
<dbReference type="RefSeq" id="WP_105942407.1">
    <property type="nucleotide sequence ID" value="NZ_CP027433.1"/>
</dbReference>
<evidence type="ECO:0000313" key="4">
    <source>
        <dbReference type="Proteomes" id="UP000239814"/>
    </source>
</evidence>